<sequence>MAGPARLPTRAADGTGISCCVAKCAPKRRVRAHRNANDPVCVSKCARSSFRRALRDANRPTTSRRPRANTTWRPSLHPRKALMRPNTPNCADFR</sequence>
<dbReference type="Proteomes" id="UP000451386">
    <property type="component" value="Unassembled WGS sequence"/>
</dbReference>
<evidence type="ECO:0000256" key="1">
    <source>
        <dbReference type="SAM" id="MobiDB-lite"/>
    </source>
</evidence>
<accession>A0A7J5TMZ5</accession>
<protein>
    <submittedName>
        <fullName evidence="2">Uncharacterized protein</fullName>
    </submittedName>
</protein>
<evidence type="ECO:0000313" key="2">
    <source>
        <dbReference type="EMBL" id="KAB7486489.1"/>
    </source>
</evidence>
<dbReference type="EMBL" id="WDOP01000005">
    <property type="protein sequence ID" value="KAB7486489.1"/>
    <property type="molecule type" value="Genomic_DNA"/>
</dbReference>
<evidence type="ECO:0000313" key="3">
    <source>
        <dbReference type="Proteomes" id="UP000451386"/>
    </source>
</evidence>
<comment type="caution">
    <text evidence="2">The sequence shown here is derived from an EMBL/GenBank/DDBJ whole genome shotgun (WGS) entry which is preliminary data.</text>
</comment>
<feature type="region of interest" description="Disordered" evidence="1">
    <location>
        <begin position="54"/>
        <end position="94"/>
    </location>
</feature>
<organism evidence="2 3">
    <name type="scientific">Bifidobacterium bifidum</name>
    <dbReference type="NCBI Taxonomy" id="1681"/>
    <lineage>
        <taxon>Bacteria</taxon>
        <taxon>Bacillati</taxon>
        <taxon>Actinomycetota</taxon>
        <taxon>Actinomycetes</taxon>
        <taxon>Bifidobacteriales</taxon>
        <taxon>Bifidobacteriaceae</taxon>
        <taxon>Bifidobacterium</taxon>
    </lineage>
</organism>
<gene>
    <name evidence="2" type="ORF">GBA83_07340</name>
</gene>
<proteinExistence type="predicted"/>
<name>A0A7J5TMZ5_BIFBI</name>
<dbReference type="AlphaFoldDB" id="A0A7J5TMZ5"/>
<reference evidence="2 3" key="1">
    <citation type="journal article" date="2019" name="Nat. Med.">
        <title>A library of human gut bacterial isolates paired with longitudinal multiomics data enables mechanistic microbiome research.</title>
        <authorList>
            <person name="Poyet M."/>
            <person name="Groussin M."/>
            <person name="Gibbons S.M."/>
            <person name="Avila-Pacheco J."/>
            <person name="Jiang X."/>
            <person name="Kearney S.M."/>
            <person name="Perrotta A.R."/>
            <person name="Berdy B."/>
            <person name="Zhao S."/>
            <person name="Lieberman T.D."/>
            <person name="Swanson P.K."/>
            <person name="Smith M."/>
            <person name="Roesemann S."/>
            <person name="Alexander J.E."/>
            <person name="Rich S.A."/>
            <person name="Livny J."/>
            <person name="Vlamakis H."/>
            <person name="Clish C."/>
            <person name="Bullock K."/>
            <person name="Deik A."/>
            <person name="Scott J."/>
            <person name="Pierce K.A."/>
            <person name="Xavier R.J."/>
            <person name="Alm E.J."/>
        </authorList>
    </citation>
    <scope>NUCLEOTIDE SEQUENCE [LARGE SCALE GENOMIC DNA]</scope>
    <source>
        <strain evidence="2 3">BIOML-A13</strain>
    </source>
</reference>